<evidence type="ECO:0000256" key="7">
    <source>
        <dbReference type="SAM" id="MobiDB-lite"/>
    </source>
</evidence>
<keyword evidence="11" id="KW-1185">Reference proteome</keyword>
<name>F0GUU4_9FIRM</name>
<reference evidence="10 11" key="1">
    <citation type="submission" date="2011-01" db="EMBL/GenBank/DDBJ databases">
        <authorList>
            <person name="Durkin A.S."/>
            <person name="Madupu R."/>
            <person name="Torralba M."/>
            <person name="Gillis M."/>
            <person name="Methe B."/>
            <person name="Sutton G."/>
            <person name="Nelson K.E."/>
        </authorList>
    </citation>
    <scope>NUCLEOTIDE SEQUENCE [LARGE SCALE GENOMIC DNA]</scope>
    <source>
        <strain evidence="10 11">ACS-065-V-Col13</strain>
    </source>
</reference>
<dbReference type="eggNOG" id="COG1196">
    <property type="taxonomic scope" value="Bacteria"/>
</dbReference>
<evidence type="ECO:0000313" key="11">
    <source>
        <dbReference type="Proteomes" id="UP000005286"/>
    </source>
</evidence>
<organism evidence="10 11">
    <name type="scientific">Anaerococcus prevotii ACS-065-V-Col13</name>
    <dbReference type="NCBI Taxonomy" id="879305"/>
    <lineage>
        <taxon>Bacteria</taxon>
        <taxon>Bacillati</taxon>
        <taxon>Bacillota</taxon>
        <taxon>Tissierellia</taxon>
        <taxon>Tissierellales</taxon>
        <taxon>Peptoniphilaceae</taxon>
        <taxon>Anaerococcus</taxon>
    </lineage>
</organism>
<evidence type="ECO:0000256" key="5">
    <source>
        <dbReference type="ARBA" id="ARBA00023136"/>
    </source>
</evidence>
<dbReference type="RefSeq" id="WP_004834106.1">
    <property type="nucleotide sequence ID" value="NZ_AEXM01000012.1"/>
</dbReference>
<feature type="transmembrane region" description="Helical" evidence="8">
    <location>
        <begin position="1005"/>
        <end position="1031"/>
    </location>
</feature>
<dbReference type="Pfam" id="PF02687">
    <property type="entry name" value="FtsX"/>
    <property type="match status" value="2"/>
</dbReference>
<evidence type="ECO:0000256" key="2">
    <source>
        <dbReference type="ARBA" id="ARBA00022475"/>
    </source>
</evidence>
<evidence type="ECO:0000256" key="6">
    <source>
        <dbReference type="SAM" id="Coils"/>
    </source>
</evidence>
<feature type="region of interest" description="Disordered" evidence="7">
    <location>
        <begin position="492"/>
        <end position="520"/>
    </location>
</feature>
<keyword evidence="3 8" id="KW-0812">Transmembrane</keyword>
<evidence type="ECO:0000256" key="3">
    <source>
        <dbReference type="ARBA" id="ARBA00022692"/>
    </source>
</evidence>
<feature type="coiled-coil region" evidence="6">
    <location>
        <begin position="215"/>
        <end position="318"/>
    </location>
</feature>
<protein>
    <submittedName>
        <fullName evidence="10">Efflux ABC transporter, permease protein</fullName>
    </submittedName>
</protein>
<feature type="transmembrane region" description="Helical" evidence="8">
    <location>
        <begin position="625"/>
        <end position="642"/>
    </location>
</feature>
<gene>
    <name evidence="10" type="ORF">HMPREF9290_1518</name>
</gene>
<dbReference type="GO" id="GO:0005886">
    <property type="term" value="C:plasma membrane"/>
    <property type="evidence" value="ECO:0007669"/>
    <property type="project" value="UniProtKB-SubCell"/>
</dbReference>
<dbReference type="AlphaFoldDB" id="F0GUU4"/>
<sequence length="1141" mass="130247">MNKTYIKSIFQDMKKTKGKIFSIMVMVALATMVIVGLLLSGVSMRKSLSNSLNKYQHPDIIVRSTYGLDFEDKSLLGSEKNIDKINFIKATDLKDGEKIIRVKEYDSNIKKSILSDGKIPDKNDEIILDENLKDYYKLGDNITFSYINNDQKKDYEMDRLTYKVCGFYKSSDHFMENMKEVSPLGKSELMGYAYILKDNFLADKYHEANIFYKDLSGLKRTSDAYKKKVEEKRDQLEVRIKNRPEEVLNKIKKDANKEIRDAENDLDKADKKISDNEKKLADAEVLLNDGFIEYQNSKDEYETKINDAKAKLDNSRKTLDDGWAKLEEGKKAYNDNKKAFDEKISQAEYDLADKESDINLGFAKLDGPSQEISDGYSELNRTYENSLAKLDEAKASLAMEENLLQEKKSELEALKLEEATEENLIKIQTLEKEIPQIEEALNNARLEYESNKNLLDEKYSREKFKLDQALGEIRSKEDELIKAKNLLEEGKEELNREKESGHKQLSDAKNELISNEEKLRNGEIEYQNGLSEFNDKKQEGKNKLEEAYSNLLEKQNELDENKEKFKTEKSKAEKDIKNARSDIKDSKEALLSLIDPEYNVESIFDNQGINTYYQNSLNMDKLSKVFPAFFYLVAMLVTLTTMKRYIEEQRTINGTLKSLGYSNNDIAKRFYIYGITPTIVGAIFGAILGRFIILNVIFKAYSTGFKVVDMNVANSISVILISILVSTVLIALTVRISSKETVKEVPANLLRRKAPDSGTKILLEKIRPLWTKLSFMQKITARNIFRYKSRMLMTIFGVGGCTALLFFGFAMVDAIKDTSTIQQNEILHYQAVAMINTSSKKEDLAAIENDLSNYKNLKVYNERAKLKNDGKTEELSLIVPEDDKKVKDFMSLRNLKRKNIDLSDKKIVLTENISKKLGLKVGDTIRVDIDGNNIDLKIGDISENYISDYLYISKDYLEKEIGKLPAYNSNLIKGNPAEIKEKLDDNKAVNAVVNKTGAYESMDTLLYNLNLVITVITVISSALAIVVLYNITSINVGERKRELATVKVLGFYPMEVTSYIYREIFILTILGIFVGFILGYAMFRYIIDIVAPAEIMIAYRTHIKSYIIAGIITLLISLSILIFVHRDLKKIDMAEAMSSGE</sequence>
<feature type="transmembrane region" description="Helical" evidence="8">
    <location>
        <begin position="792"/>
        <end position="812"/>
    </location>
</feature>
<feature type="transmembrane region" description="Helical" evidence="8">
    <location>
        <begin position="1103"/>
        <end position="1124"/>
    </location>
</feature>
<dbReference type="PANTHER" id="PTHR30287:SF1">
    <property type="entry name" value="INNER MEMBRANE PROTEIN"/>
    <property type="match status" value="1"/>
</dbReference>
<feature type="transmembrane region" description="Helical" evidence="8">
    <location>
        <begin position="713"/>
        <end position="734"/>
    </location>
</feature>
<keyword evidence="6" id="KW-0175">Coiled coil</keyword>
<feature type="transmembrane region" description="Helical" evidence="8">
    <location>
        <begin position="1064"/>
        <end position="1083"/>
    </location>
</feature>
<comment type="caution">
    <text evidence="10">The sequence shown here is derived from an EMBL/GenBank/DDBJ whole genome shotgun (WGS) entry which is preliminary data.</text>
</comment>
<accession>F0GUU4</accession>
<evidence type="ECO:0000313" key="10">
    <source>
        <dbReference type="EMBL" id="EGC82317.1"/>
    </source>
</evidence>
<feature type="transmembrane region" description="Helical" evidence="8">
    <location>
        <begin position="670"/>
        <end position="693"/>
    </location>
</feature>
<evidence type="ECO:0000259" key="9">
    <source>
        <dbReference type="Pfam" id="PF02687"/>
    </source>
</evidence>
<feature type="domain" description="ABC3 transporter permease C-terminal" evidence="9">
    <location>
        <begin position="625"/>
        <end position="740"/>
    </location>
</feature>
<dbReference type="STRING" id="879305.HMPREF9290_1518"/>
<evidence type="ECO:0000256" key="4">
    <source>
        <dbReference type="ARBA" id="ARBA00022989"/>
    </source>
</evidence>
<keyword evidence="4 8" id="KW-1133">Transmembrane helix</keyword>
<proteinExistence type="predicted"/>
<evidence type="ECO:0000256" key="1">
    <source>
        <dbReference type="ARBA" id="ARBA00004651"/>
    </source>
</evidence>
<dbReference type="eggNOG" id="COG0577">
    <property type="taxonomic scope" value="Bacteria"/>
</dbReference>
<feature type="domain" description="ABC3 transporter permease C-terminal" evidence="9">
    <location>
        <begin position="1015"/>
        <end position="1125"/>
    </location>
</feature>
<keyword evidence="5 8" id="KW-0472">Membrane</keyword>
<dbReference type="InterPro" id="IPR038766">
    <property type="entry name" value="Membrane_comp_ABC_pdt"/>
</dbReference>
<dbReference type="PANTHER" id="PTHR30287">
    <property type="entry name" value="MEMBRANE COMPONENT OF PREDICTED ABC SUPERFAMILY METABOLITE UPTAKE TRANSPORTER"/>
    <property type="match status" value="1"/>
</dbReference>
<dbReference type="EMBL" id="AEXM01000012">
    <property type="protein sequence ID" value="EGC82317.1"/>
    <property type="molecule type" value="Genomic_DNA"/>
</dbReference>
<dbReference type="PATRIC" id="fig|879305.3.peg.576"/>
<keyword evidence="2" id="KW-1003">Cell membrane</keyword>
<dbReference type="InterPro" id="IPR003838">
    <property type="entry name" value="ABC3_permease_C"/>
</dbReference>
<comment type="subcellular location">
    <subcellularLocation>
        <location evidence="1">Cell membrane</location>
        <topology evidence="1">Multi-pass membrane protein</topology>
    </subcellularLocation>
</comment>
<feature type="transmembrane region" description="Helical" evidence="8">
    <location>
        <begin position="20"/>
        <end position="42"/>
    </location>
</feature>
<evidence type="ECO:0000256" key="8">
    <source>
        <dbReference type="SAM" id="Phobius"/>
    </source>
</evidence>
<dbReference type="Proteomes" id="UP000005286">
    <property type="component" value="Unassembled WGS sequence"/>
</dbReference>